<organism evidence="1 2">
    <name type="scientific">Vibrio inusitatus NBRC 102082</name>
    <dbReference type="NCBI Taxonomy" id="1219070"/>
    <lineage>
        <taxon>Bacteria</taxon>
        <taxon>Pseudomonadati</taxon>
        <taxon>Pseudomonadota</taxon>
        <taxon>Gammaproteobacteria</taxon>
        <taxon>Vibrionales</taxon>
        <taxon>Vibrionaceae</taxon>
        <taxon>Vibrio</taxon>
    </lineage>
</organism>
<dbReference type="EMBL" id="BJLF01000003">
    <property type="protein sequence ID" value="GEA49992.1"/>
    <property type="molecule type" value="Genomic_DNA"/>
</dbReference>
<dbReference type="OrthoDB" id="5586738at2"/>
<evidence type="ECO:0000313" key="1">
    <source>
        <dbReference type="EMBL" id="GEA49992.1"/>
    </source>
</evidence>
<dbReference type="Pfam" id="PF11749">
    <property type="entry name" value="DUF3305"/>
    <property type="match status" value="1"/>
</dbReference>
<dbReference type="RefSeq" id="WP_141344323.1">
    <property type="nucleotide sequence ID" value="NZ_BJLF01000003.1"/>
</dbReference>
<evidence type="ECO:0000313" key="2">
    <source>
        <dbReference type="Proteomes" id="UP000318717"/>
    </source>
</evidence>
<proteinExistence type="predicted"/>
<comment type="caution">
    <text evidence="1">The sequence shown here is derived from an EMBL/GenBank/DDBJ whole genome shotgun (WGS) entry which is preliminary data.</text>
</comment>
<name>A0A4Y3HTB3_9VIBR</name>
<reference evidence="1 2" key="1">
    <citation type="submission" date="2019-06" db="EMBL/GenBank/DDBJ databases">
        <title>Whole genome shotgun sequence of Vibrio inusitatus NBRC 102082.</title>
        <authorList>
            <person name="Hosoyama A."/>
            <person name="Uohara A."/>
            <person name="Ohji S."/>
            <person name="Ichikawa N."/>
        </authorList>
    </citation>
    <scope>NUCLEOTIDE SEQUENCE [LARGE SCALE GENOMIC DNA]</scope>
    <source>
        <strain evidence="1 2">NBRC 102082</strain>
    </source>
</reference>
<dbReference type="AlphaFoldDB" id="A0A4Y3HTB3"/>
<sequence>MKTEDNWPIRCQIILHQTQNSKWQTSNWIIEEIFLDPSKCEMGIDAEIQLFRDERTDYRFNLNSQTPKLFVVLENDTESLSLVSVTVSQSVAGSFLDGDYLVLSVDMPLAVQAWMEAYLARHGELIEHKRKKRKGAGRASR</sequence>
<keyword evidence="2" id="KW-1185">Reference proteome</keyword>
<evidence type="ECO:0008006" key="3">
    <source>
        <dbReference type="Google" id="ProtNLM"/>
    </source>
</evidence>
<protein>
    <recommendedName>
        <fullName evidence="3">DUF3305 domain-containing protein</fullName>
    </recommendedName>
</protein>
<gene>
    <name evidence="1" type="ORF">VIN01S_07960</name>
</gene>
<dbReference type="Proteomes" id="UP000318717">
    <property type="component" value="Unassembled WGS sequence"/>
</dbReference>
<dbReference type="InterPro" id="IPR021736">
    <property type="entry name" value="DUF3305"/>
</dbReference>
<accession>A0A4Y3HTB3</accession>